<dbReference type="SUPFAM" id="SSF49265">
    <property type="entry name" value="Fibronectin type III"/>
    <property type="match status" value="1"/>
</dbReference>
<evidence type="ECO:0000313" key="3">
    <source>
        <dbReference type="Proteomes" id="UP000198744"/>
    </source>
</evidence>
<dbReference type="CDD" id="cd00063">
    <property type="entry name" value="FN3"/>
    <property type="match status" value="1"/>
</dbReference>
<dbReference type="Pfam" id="PF07603">
    <property type="entry name" value="Lcl_C"/>
    <property type="match status" value="2"/>
</dbReference>
<accession>A0A1H7WTE7</accession>
<name>A0A1H7WTE7_9BACT</name>
<dbReference type="EMBL" id="FOBS01000007">
    <property type="protein sequence ID" value="SEM24258.1"/>
    <property type="molecule type" value="Genomic_DNA"/>
</dbReference>
<dbReference type="Proteomes" id="UP000198744">
    <property type="component" value="Unassembled WGS sequence"/>
</dbReference>
<dbReference type="PANTHER" id="PTHR35812:SF1">
    <property type="entry name" value="LIPOPROTEIN"/>
    <property type="match status" value="1"/>
</dbReference>
<dbReference type="PROSITE" id="PS50853">
    <property type="entry name" value="FN3"/>
    <property type="match status" value="1"/>
</dbReference>
<dbReference type="InterPro" id="IPR003961">
    <property type="entry name" value="FN3_dom"/>
</dbReference>
<dbReference type="AlphaFoldDB" id="A0A1H7WTE7"/>
<protein>
    <submittedName>
        <fullName evidence="2">Fibronectin type III domain-containing protein</fullName>
    </submittedName>
</protein>
<evidence type="ECO:0000259" key="1">
    <source>
        <dbReference type="PROSITE" id="PS50853"/>
    </source>
</evidence>
<dbReference type="Gene3D" id="2.60.40.10">
    <property type="entry name" value="Immunoglobulins"/>
    <property type="match status" value="1"/>
</dbReference>
<gene>
    <name evidence="2" type="ORF">SAMN04489760_107148</name>
</gene>
<dbReference type="SMART" id="SM00060">
    <property type="entry name" value="FN3"/>
    <property type="match status" value="1"/>
</dbReference>
<dbReference type="STRING" id="43775.SAMN04489760_107148"/>
<dbReference type="InterPro" id="IPR011460">
    <property type="entry name" value="Lcl_C"/>
</dbReference>
<evidence type="ECO:0000313" key="2">
    <source>
        <dbReference type="EMBL" id="SEM24258.1"/>
    </source>
</evidence>
<dbReference type="InterPro" id="IPR036116">
    <property type="entry name" value="FN3_sf"/>
</dbReference>
<keyword evidence="3" id="KW-1185">Reference proteome</keyword>
<sequence length="534" mass="58696">MRATSKEGTETAKAITRKIDIKPPIKGSVFTASAGKGQCTLAWSEASDSGSGMNISIPYEVRYQVGADPGSCKGGNPAYIGTALNSVHKGLLSSMKFYYRLCYKDNLGNTSQYSGNPVTCTPKANVSGAYDLPDTRQTACYDQNGTVITCPAQDQSLAQDGSYDIPLSYTDNGNGTVTDNNTGLIWQKRDDGRRYNWYRASGTYHKTYNPSSYNTCGQLLLGGYSNWRLPSKIELMTLVDYGISNSSPKINTTYFPDTKDDYLTVTSFAGDIEKSWIVGFGNGGIAPTSKAKESSVRCVRGEQLDFGNFRDNHDGTVTDKKSGLMWQQDEPGRMTWTQALSYCESLILGKHSDWRLPNFKELQSLANENGAYPAINKIYFPNANCNTSYISAYWSSTTYNSYKNGAYVTDFYDGTFYGGGKWGNPYTRCVRGGPDPFIKAPSNLTAKAVSSEEIDLNWKDNSGNETGFRLQRKKGNCSSTNSWVDLNTTISANSVFFRHSAAAANTQYAYRIRAYNATGYSAYSNCASAKTELE</sequence>
<feature type="domain" description="Fibronectin type-III" evidence="1">
    <location>
        <begin position="440"/>
        <end position="534"/>
    </location>
</feature>
<dbReference type="InterPro" id="IPR013783">
    <property type="entry name" value="Ig-like_fold"/>
</dbReference>
<reference evidence="2 3" key="1">
    <citation type="submission" date="2016-10" db="EMBL/GenBank/DDBJ databases">
        <authorList>
            <person name="de Groot N.N."/>
        </authorList>
    </citation>
    <scope>NUCLEOTIDE SEQUENCE [LARGE SCALE GENOMIC DNA]</scope>
    <source>
        <strain evidence="2 3">DSM 8423</strain>
    </source>
</reference>
<dbReference type="PANTHER" id="PTHR35812">
    <property type="entry name" value="LIPOPROTEIN"/>
    <property type="match status" value="1"/>
</dbReference>
<proteinExistence type="predicted"/>
<organism evidence="2 3">
    <name type="scientific">Syntrophus gentianae</name>
    <dbReference type="NCBI Taxonomy" id="43775"/>
    <lineage>
        <taxon>Bacteria</taxon>
        <taxon>Pseudomonadati</taxon>
        <taxon>Thermodesulfobacteriota</taxon>
        <taxon>Syntrophia</taxon>
        <taxon>Syntrophales</taxon>
        <taxon>Syntrophaceae</taxon>
        <taxon>Syntrophus</taxon>
    </lineage>
</organism>
<dbReference type="Pfam" id="PF00041">
    <property type="entry name" value="fn3"/>
    <property type="match status" value="1"/>
</dbReference>